<feature type="transmembrane region" description="Helical" evidence="4">
    <location>
        <begin position="16"/>
        <end position="37"/>
    </location>
</feature>
<evidence type="ECO:0000256" key="3">
    <source>
        <dbReference type="SAM" id="MobiDB-lite"/>
    </source>
</evidence>
<dbReference type="AlphaFoldDB" id="A0A3N1D714"/>
<protein>
    <submittedName>
        <fullName evidence="7">Glycosyl hydrolase family 16</fullName>
    </submittedName>
</protein>
<dbReference type="PROSITE" id="PS51762">
    <property type="entry name" value="GH16_2"/>
    <property type="match status" value="1"/>
</dbReference>
<accession>A0A3N1D714</accession>
<dbReference type="Gene3D" id="2.60.120.260">
    <property type="entry name" value="Galactose-binding domain-like"/>
    <property type="match status" value="1"/>
</dbReference>
<comment type="similarity">
    <text evidence="1">Belongs to the glycosyl hydrolase 16 family.</text>
</comment>
<dbReference type="GO" id="GO:0005975">
    <property type="term" value="P:carbohydrate metabolic process"/>
    <property type="evidence" value="ECO:0007669"/>
    <property type="project" value="InterPro"/>
</dbReference>
<proteinExistence type="inferred from homology"/>
<dbReference type="InterPro" id="IPR050546">
    <property type="entry name" value="Glycosyl_Hydrlase_16"/>
</dbReference>
<dbReference type="PANTHER" id="PTHR10963">
    <property type="entry name" value="GLYCOSYL HYDROLASE-RELATED"/>
    <property type="match status" value="1"/>
</dbReference>
<feature type="region of interest" description="Disordered" evidence="3">
    <location>
        <begin position="343"/>
        <end position="407"/>
    </location>
</feature>
<gene>
    <name evidence="7" type="ORF">EDD29_6999</name>
</gene>
<sequence>MALPRLTLRGRDRYQFMIAAGMAFGVLAGAFGAWSVVERRGGFSLSAAAAPDDGWKVLFEDGFGGKKDAYPGDHWLPDLGHHTVSPIGAGNGPMNFGTTEVAAMTKDPANVSTDGTGNLAITPRTDGAGGWTSARINSEQVFKFADGGQTAFEAKIKMPDVAGAQALGYWPSFWLLNQAQRLHPEQGNWPSGGEIDIVENVNGLNKAHFTLHCGVKGGGDQGGPCNEHNGRGTAADCAPVSCQAGYHTYRFELDRRTDAEEMRWYLDGRLTHRLERDNPPDGADGGQWKQAWDNMTGGDGFFIIFVVAMGGDMPRGNGGDIAASTEPGNPMLVDYVKVMARGAGAPDGDIAPEAPEDPTPDAPAPTATPAPSESANPEKPEDPGPATPGTPAPPTLDPDSPAAWSPPFVQAEGYSAQSGLRTDAADDIGKTEFIGWIADGDWARYDDIDFGPGGSTKFLARISGGAGGDLGGTLEVRLDSADSAPVATVKVPNTGGWQEWEDVLAEIPATKGVHDVHLKFVTDHDQEFLNVNWFTFLP</sequence>
<dbReference type="RefSeq" id="WP_123668430.1">
    <property type="nucleotide sequence ID" value="NZ_RJKE01000001.1"/>
</dbReference>
<dbReference type="Proteomes" id="UP000272400">
    <property type="component" value="Unassembled WGS sequence"/>
</dbReference>
<dbReference type="PANTHER" id="PTHR10963:SF55">
    <property type="entry name" value="GLYCOSIDE HYDROLASE FAMILY 16 PROTEIN"/>
    <property type="match status" value="1"/>
</dbReference>
<dbReference type="PROSITE" id="PS51175">
    <property type="entry name" value="CBM6"/>
    <property type="match status" value="1"/>
</dbReference>
<evidence type="ECO:0000256" key="1">
    <source>
        <dbReference type="ARBA" id="ARBA00006865"/>
    </source>
</evidence>
<dbReference type="Pfam" id="PF03422">
    <property type="entry name" value="CBM_6"/>
    <property type="match status" value="1"/>
</dbReference>
<evidence type="ECO:0000313" key="7">
    <source>
        <dbReference type="EMBL" id="ROO89310.1"/>
    </source>
</evidence>
<evidence type="ECO:0000313" key="8">
    <source>
        <dbReference type="Proteomes" id="UP000272400"/>
    </source>
</evidence>
<evidence type="ECO:0000256" key="4">
    <source>
        <dbReference type="SAM" id="Phobius"/>
    </source>
</evidence>
<dbReference type="SUPFAM" id="SSF49785">
    <property type="entry name" value="Galactose-binding domain-like"/>
    <property type="match status" value="1"/>
</dbReference>
<dbReference type="EMBL" id="RJKE01000001">
    <property type="protein sequence ID" value="ROO89310.1"/>
    <property type="molecule type" value="Genomic_DNA"/>
</dbReference>
<dbReference type="Gene3D" id="2.60.120.200">
    <property type="match status" value="1"/>
</dbReference>
<dbReference type="Pfam" id="PF26113">
    <property type="entry name" value="GH16_XgeA"/>
    <property type="match status" value="1"/>
</dbReference>
<comment type="caution">
    <text evidence="7">The sequence shown here is derived from an EMBL/GenBank/DDBJ whole genome shotgun (WGS) entry which is preliminary data.</text>
</comment>
<dbReference type="GO" id="GO:0030246">
    <property type="term" value="F:carbohydrate binding"/>
    <property type="evidence" value="ECO:0007669"/>
    <property type="project" value="InterPro"/>
</dbReference>
<keyword evidence="7" id="KW-0378">Hydrolase</keyword>
<dbReference type="InterPro" id="IPR005084">
    <property type="entry name" value="CBM6"/>
</dbReference>
<reference evidence="7 8" key="1">
    <citation type="submission" date="2018-11" db="EMBL/GenBank/DDBJ databases">
        <title>Sequencing the genomes of 1000 actinobacteria strains.</title>
        <authorList>
            <person name="Klenk H.-P."/>
        </authorList>
    </citation>
    <scope>NUCLEOTIDE SEQUENCE [LARGE SCALE GENOMIC DNA]</scope>
    <source>
        <strain evidence="7 8">DSM 44254</strain>
    </source>
</reference>
<feature type="domain" description="CBM6" evidence="5">
    <location>
        <begin position="407"/>
        <end position="537"/>
    </location>
</feature>
<dbReference type="InterPro" id="IPR013320">
    <property type="entry name" value="ConA-like_dom_sf"/>
</dbReference>
<organism evidence="7 8">
    <name type="scientific">Actinocorallia herbida</name>
    <dbReference type="NCBI Taxonomy" id="58109"/>
    <lineage>
        <taxon>Bacteria</taxon>
        <taxon>Bacillati</taxon>
        <taxon>Actinomycetota</taxon>
        <taxon>Actinomycetes</taxon>
        <taxon>Streptosporangiales</taxon>
        <taxon>Thermomonosporaceae</taxon>
        <taxon>Actinocorallia</taxon>
    </lineage>
</organism>
<feature type="domain" description="GH16" evidence="6">
    <location>
        <begin position="45"/>
        <end position="344"/>
    </location>
</feature>
<keyword evidence="4" id="KW-1133">Transmembrane helix</keyword>
<keyword evidence="4" id="KW-0812">Transmembrane</keyword>
<dbReference type="SMART" id="SM00606">
    <property type="entry name" value="CBD_IV"/>
    <property type="match status" value="1"/>
</dbReference>
<evidence type="ECO:0000256" key="2">
    <source>
        <dbReference type="ARBA" id="ARBA00022729"/>
    </source>
</evidence>
<name>A0A3N1D714_9ACTN</name>
<keyword evidence="2" id="KW-0732">Signal</keyword>
<dbReference type="InterPro" id="IPR008979">
    <property type="entry name" value="Galactose-bd-like_sf"/>
</dbReference>
<dbReference type="CDD" id="cd04084">
    <property type="entry name" value="CBM6_xylanase-like"/>
    <property type="match status" value="1"/>
</dbReference>
<evidence type="ECO:0000259" key="5">
    <source>
        <dbReference type="PROSITE" id="PS51175"/>
    </source>
</evidence>
<dbReference type="InterPro" id="IPR000757">
    <property type="entry name" value="Beta-glucanase-like"/>
</dbReference>
<feature type="compositionally biased region" description="Pro residues" evidence="3">
    <location>
        <begin position="383"/>
        <end position="396"/>
    </location>
</feature>
<dbReference type="GO" id="GO:0004553">
    <property type="term" value="F:hydrolase activity, hydrolyzing O-glycosyl compounds"/>
    <property type="evidence" value="ECO:0007669"/>
    <property type="project" value="InterPro"/>
</dbReference>
<dbReference type="InterPro" id="IPR006584">
    <property type="entry name" value="Cellulose-bd_IV"/>
</dbReference>
<keyword evidence="8" id="KW-1185">Reference proteome</keyword>
<evidence type="ECO:0000259" key="6">
    <source>
        <dbReference type="PROSITE" id="PS51762"/>
    </source>
</evidence>
<dbReference type="SUPFAM" id="SSF49899">
    <property type="entry name" value="Concanavalin A-like lectins/glucanases"/>
    <property type="match status" value="1"/>
</dbReference>
<keyword evidence="4" id="KW-0472">Membrane</keyword>
<dbReference type="OrthoDB" id="9809583at2"/>